<dbReference type="EMBL" id="CP003154">
    <property type="protein sequence ID" value="AFL75031.1"/>
    <property type="molecule type" value="Genomic_DNA"/>
</dbReference>
<dbReference type="GO" id="GO:0032259">
    <property type="term" value="P:methylation"/>
    <property type="evidence" value="ECO:0007669"/>
    <property type="project" value="UniProtKB-KW"/>
</dbReference>
<evidence type="ECO:0000256" key="3">
    <source>
        <dbReference type="ARBA" id="ARBA00022679"/>
    </source>
</evidence>
<feature type="domain" description="TaqI-like C-terminal specificity" evidence="9">
    <location>
        <begin position="824"/>
        <end position="984"/>
    </location>
</feature>
<dbReference type="Proteomes" id="UP000006062">
    <property type="component" value="Chromosome"/>
</dbReference>
<dbReference type="AlphaFoldDB" id="I3YDG3"/>
<keyword evidence="6" id="KW-0238">DNA-binding</keyword>
<evidence type="ECO:0000256" key="2">
    <source>
        <dbReference type="ARBA" id="ARBA00022603"/>
    </source>
</evidence>
<organism evidence="10 11">
    <name type="scientific">Thiocystis violascens (strain ATCC 17096 / DSM 198 / 6111)</name>
    <name type="common">Chromatium violascens</name>
    <dbReference type="NCBI Taxonomy" id="765911"/>
    <lineage>
        <taxon>Bacteria</taxon>
        <taxon>Pseudomonadati</taxon>
        <taxon>Pseudomonadota</taxon>
        <taxon>Gammaproteobacteria</taxon>
        <taxon>Chromatiales</taxon>
        <taxon>Chromatiaceae</taxon>
        <taxon>Thiocystis</taxon>
    </lineage>
</organism>
<dbReference type="GO" id="GO:0009307">
    <property type="term" value="P:DNA restriction-modification system"/>
    <property type="evidence" value="ECO:0007669"/>
    <property type="project" value="UniProtKB-KW"/>
</dbReference>
<keyword evidence="2 10" id="KW-0489">Methyltransferase</keyword>
<name>I3YDG3_THIV6</name>
<reference evidence="10 11" key="1">
    <citation type="submission" date="2012-06" db="EMBL/GenBank/DDBJ databases">
        <title>Complete sequence of Thiocystis violascens DSM 198.</title>
        <authorList>
            <consortium name="US DOE Joint Genome Institute"/>
            <person name="Lucas S."/>
            <person name="Han J."/>
            <person name="Lapidus A."/>
            <person name="Cheng J.-F."/>
            <person name="Goodwin L."/>
            <person name="Pitluck S."/>
            <person name="Peters L."/>
            <person name="Ovchinnikova G."/>
            <person name="Teshima H."/>
            <person name="Detter J.C."/>
            <person name="Han C."/>
            <person name="Tapia R."/>
            <person name="Land M."/>
            <person name="Hauser L."/>
            <person name="Kyrpides N."/>
            <person name="Ivanova N."/>
            <person name="Pagani I."/>
            <person name="Vogl K."/>
            <person name="Liu Z."/>
            <person name="Frigaard N.-U."/>
            <person name="Bryant D."/>
            <person name="Woyke T."/>
        </authorList>
    </citation>
    <scope>NUCLEOTIDE SEQUENCE [LARGE SCALE GENOMIC DNA]</scope>
    <source>
        <strain evidence="11">ATCC 17096 / DSM 198 / 6111</strain>
    </source>
</reference>
<dbReference type="eggNOG" id="COG0827">
    <property type="taxonomic scope" value="Bacteria"/>
</dbReference>
<dbReference type="STRING" id="765911.Thivi_3154"/>
<dbReference type="PROSITE" id="PS00092">
    <property type="entry name" value="N6_MTASE"/>
    <property type="match status" value="1"/>
</dbReference>
<dbReference type="Gene3D" id="3.40.50.150">
    <property type="entry name" value="Vaccinia Virus protein VP39"/>
    <property type="match status" value="1"/>
</dbReference>
<dbReference type="Pfam" id="PF07669">
    <property type="entry name" value="Eco57I"/>
    <property type="match status" value="1"/>
</dbReference>
<keyword evidence="4" id="KW-0949">S-adenosyl-L-methionine</keyword>
<gene>
    <name evidence="10" type="ordered locus">Thivi_3154</name>
</gene>
<dbReference type="HOGENOM" id="CLU_002539_2_0_6"/>
<evidence type="ECO:0000259" key="9">
    <source>
        <dbReference type="Pfam" id="PF12950"/>
    </source>
</evidence>
<dbReference type="InterPro" id="IPR011639">
    <property type="entry name" value="MethylTrfase_TaqI-like_dom"/>
</dbReference>
<evidence type="ECO:0000313" key="10">
    <source>
        <dbReference type="EMBL" id="AFL75031.1"/>
    </source>
</evidence>
<proteinExistence type="predicted"/>
<evidence type="ECO:0000256" key="7">
    <source>
        <dbReference type="ARBA" id="ARBA00047942"/>
    </source>
</evidence>
<feature type="domain" description="Type II methyltransferase M.TaqI-like" evidence="8">
    <location>
        <begin position="524"/>
        <end position="699"/>
    </location>
</feature>
<evidence type="ECO:0000256" key="1">
    <source>
        <dbReference type="ARBA" id="ARBA00011900"/>
    </source>
</evidence>
<dbReference type="PANTHER" id="PTHR33841">
    <property type="entry name" value="DNA METHYLTRANSFERASE YEEA-RELATED"/>
    <property type="match status" value="1"/>
</dbReference>
<evidence type="ECO:0000313" key="11">
    <source>
        <dbReference type="Proteomes" id="UP000006062"/>
    </source>
</evidence>
<keyword evidence="3 10" id="KW-0808">Transferase</keyword>
<accession>I3YDG3</accession>
<evidence type="ECO:0000256" key="6">
    <source>
        <dbReference type="ARBA" id="ARBA00023125"/>
    </source>
</evidence>
<dbReference type="KEGG" id="tvi:Thivi_3154"/>
<dbReference type="InterPro" id="IPR029063">
    <property type="entry name" value="SAM-dependent_MTases_sf"/>
</dbReference>
<evidence type="ECO:0000259" key="8">
    <source>
        <dbReference type="Pfam" id="PF07669"/>
    </source>
</evidence>
<dbReference type="GO" id="GO:0003677">
    <property type="term" value="F:DNA binding"/>
    <property type="evidence" value="ECO:0007669"/>
    <property type="project" value="UniProtKB-KW"/>
</dbReference>
<dbReference type="EC" id="2.1.1.72" evidence="1"/>
<dbReference type="RefSeq" id="WP_014779444.1">
    <property type="nucleotide sequence ID" value="NC_018012.1"/>
</dbReference>
<dbReference type="PRINTS" id="PR00507">
    <property type="entry name" value="N12N6MTFRASE"/>
</dbReference>
<dbReference type="OrthoDB" id="9782445at2"/>
<dbReference type="eggNOG" id="COG1002">
    <property type="taxonomic scope" value="Bacteria"/>
</dbReference>
<dbReference type="GO" id="GO:0009007">
    <property type="term" value="F:site-specific DNA-methyltransferase (adenine-specific) activity"/>
    <property type="evidence" value="ECO:0007669"/>
    <property type="project" value="UniProtKB-EC"/>
</dbReference>
<evidence type="ECO:0000256" key="5">
    <source>
        <dbReference type="ARBA" id="ARBA00022747"/>
    </source>
</evidence>
<dbReference type="InterPro" id="IPR025931">
    <property type="entry name" value="TaqI_C"/>
</dbReference>
<keyword evidence="11" id="KW-1185">Reference proteome</keyword>
<dbReference type="PANTHER" id="PTHR33841:SF1">
    <property type="entry name" value="DNA METHYLTRANSFERASE A"/>
    <property type="match status" value="1"/>
</dbReference>
<protein>
    <recommendedName>
        <fullName evidence="1">site-specific DNA-methyltransferase (adenine-specific)</fullName>
        <ecNumber evidence="1">2.1.1.72</ecNumber>
    </recommendedName>
</protein>
<sequence>MASTDNFKPLFNRRLLNEAQRGFTPALDAEQRHIAASWAASAGTGALLGQKEKPLQGQFLSQVIDRLLGYRQIVGADGLHHLEPETSSKAVKGYRPPDARLGWYGPGTGSGAVIERTRAVLELKSPGADLDARQAAGYGRLTPVEQAFGYAARVDGCRWVLVGNFIELRLYRTDRGQGYCQRFDLGALADPEHLRTFLFLLGRENLFGTTPDSESAVERLATHTHVEEERIGKAFYVVYRDLRLDLFDQLRRDNPPPVDRETDAHGVHLLELTQKILDRCLFICVCEDTGLLPPKVLTQALEAKSEGFVQVSRWQQLCGLFRAVDQGHPPLRINAYNGGLFAADPVLDALRVADAGLDGIAALAGYDFETDLNVNILGHIFEQSITDLESLRAEIRGESADKQRSRRKRDGIFYTPEPITRFMVSRTIGGWLAERHAEIETRHRTGKPGPLSNETRLKVWVDLLEVLGRIKVLDLACGSGAFLVAAFDFLIGEYERVNRAIAELQGTPAQLGLFDLNRQILQDNLFGVDLNPESVEITKLSLWLKTARQDKPLNNLDANIRCGNSLVEPPPPDAPLALVDAFASLPADTRAFDWHAAFPEVMAQGGFDIVVGNPPYVRQESLGPLKPYLAARYASYHGVADLYVYFYERGLELLAPQGKLSDIVTNKWLRAGYGEPLRRLFAARAELEEILDFGHAPIFEDADTFPCILVARHRAPEPASEPSLVRICPIPRDRPAELSLDNYIHEHGYPIPWSRYGAEPWSLEPPDVETLMGRLCERGVPLAEFVGVKPYRGVLTGLNEAFLIDETTRAGLICDDPGCAGMIKPYLRGQDIGRWVPEWQGLWMIFARRGFEIDAYPSIRAHLERFRGRLEPRPGDWDAAKDGDWSGRKPGRYAWYEIQDSVEYWESFERPKILYQEIQFHPQYAFSDGALYGNNKVFLLPTSDHYLLAVLNSPLLWWHNWRYLPHMKDEALNPAGFRMETLPIADPPPALRREIEEHAAATLELTRVTQQKSRELLTWLRLELGVDKPGQRLETFADLTGEAFAAAVRKRRPKGAPRLTPQTITELTDTHRHYATAEQARTAQLRALERRMSDLVLEAYQLTDEEIDLLWRTAPPRMPGAR</sequence>
<comment type="catalytic activity">
    <reaction evidence="7">
        <text>a 2'-deoxyadenosine in DNA + S-adenosyl-L-methionine = an N(6)-methyl-2'-deoxyadenosine in DNA + S-adenosyl-L-homocysteine + H(+)</text>
        <dbReference type="Rhea" id="RHEA:15197"/>
        <dbReference type="Rhea" id="RHEA-COMP:12418"/>
        <dbReference type="Rhea" id="RHEA-COMP:12419"/>
        <dbReference type="ChEBI" id="CHEBI:15378"/>
        <dbReference type="ChEBI" id="CHEBI:57856"/>
        <dbReference type="ChEBI" id="CHEBI:59789"/>
        <dbReference type="ChEBI" id="CHEBI:90615"/>
        <dbReference type="ChEBI" id="CHEBI:90616"/>
        <dbReference type="EC" id="2.1.1.72"/>
    </reaction>
</comment>
<dbReference type="InterPro" id="IPR002052">
    <property type="entry name" value="DNA_methylase_N6_adenine_CS"/>
</dbReference>
<dbReference type="InterPro" id="IPR050953">
    <property type="entry name" value="N4_N6_ade-DNA_methylase"/>
</dbReference>
<evidence type="ECO:0000256" key="4">
    <source>
        <dbReference type="ARBA" id="ARBA00022691"/>
    </source>
</evidence>
<dbReference type="Pfam" id="PF12950">
    <property type="entry name" value="TaqI_C"/>
    <property type="match status" value="1"/>
</dbReference>
<dbReference type="REBASE" id="48992">
    <property type="entry name" value="Tvi198ORF3154P"/>
</dbReference>
<keyword evidence="5" id="KW-0680">Restriction system</keyword>
<dbReference type="SUPFAM" id="SSF53335">
    <property type="entry name" value="S-adenosyl-L-methionine-dependent methyltransferases"/>
    <property type="match status" value="1"/>
</dbReference>